<dbReference type="EMBL" id="CP116346">
    <property type="protein sequence ID" value="WIT13892.1"/>
    <property type="molecule type" value="Genomic_DNA"/>
</dbReference>
<name>A0AA95NIJ6_9BURK</name>
<dbReference type="KEGG" id="pais:PFX98_09775"/>
<dbReference type="RefSeq" id="WP_285235012.1">
    <property type="nucleotide sequence ID" value="NZ_CP116346.1"/>
</dbReference>
<dbReference type="Proteomes" id="UP001177769">
    <property type="component" value="Chromosome"/>
</dbReference>
<keyword evidence="2" id="KW-1185">Reference proteome</keyword>
<proteinExistence type="predicted"/>
<protein>
    <submittedName>
        <fullName evidence="1">Uncharacterized protein</fullName>
    </submittedName>
</protein>
<dbReference type="AlphaFoldDB" id="A0AA95NIJ6"/>
<evidence type="ECO:0000313" key="2">
    <source>
        <dbReference type="Proteomes" id="UP001177769"/>
    </source>
</evidence>
<gene>
    <name evidence="1" type="ORF">PFX98_09775</name>
</gene>
<organism evidence="1 2">
    <name type="scientific">Paucibacter sediminis</name>
    <dbReference type="NCBI Taxonomy" id="3019553"/>
    <lineage>
        <taxon>Bacteria</taxon>
        <taxon>Pseudomonadati</taxon>
        <taxon>Pseudomonadota</taxon>
        <taxon>Betaproteobacteria</taxon>
        <taxon>Burkholderiales</taxon>
        <taxon>Sphaerotilaceae</taxon>
        <taxon>Roseateles</taxon>
    </lineage>
</organism>
<reference evidence="1" key="1">
    <citation type="submission" date="2023-01" db="EMBL/GenBank/DDBJ databases">
        <title>Whole genome sequence of Paucibacter sp. S2-9 isolated from pond sediment.</title>
        <authorList>
            <person name="Jung J.Y."/>
        </authorList>
    </citation>
    <scope>NUCLEOTIDE SEQUENCE</scope>
    <source>
        <strain evidence="1">S2-9</strain>
    </source>
</reference>
<sequence length="223" mass="23820">MIARPEAPEPRAPSATGAWRQTGLAALLLAGALTAMPAAATQLLPHNLTKLIATSDLIVSGTVKNVSDGMDNGVPYTEVTLSVAASAKKKLAPRSEFKFRQFGMLKPRKMANGKFFLGQAPEGFAKWRKDEQVIAFMYRPAAKTGLRTTVGLEQGKFTTVGGRTANADFNRNLFKDVTVSAGLLNATETAMLKKPAGDVDAVALMSLVNRAVAGQWIEKGVMR</sequence>
<accession>A0AA95NIJ6</accession>
<evidence type="ECO:0000313" key="1">
    <source>
        <dbReference type="EMBL" id="WIT13892.1"/>
    </source>
</evidence>